<dbReference type="InterPro" id="IPR013520">
    <property type="entry name" value="Ribonucl_H"/>
</dbReference>
<name>A0A6C0I5Y6_9ZZZZ</name>
<reference evidence="5" key="1">
    <citation type="journal article" date="2020" name="Nature">
        <title>Giant virus diversity and host interactions through global metagenomics.</title>
        <authorList>
            <person name="Schulz F."/>
            <person name="Roux S."/>
            <person name="Paez-Espino D."/>
            <person name="Jungbluth S."/>
            <person name="Walsh D.A."/>
            <person name="Denef V.J."/>
            <person name="McMahon K.D."/>
            <person name="Konstantinidis K.T."/>
            <person name="Eloe-Fadrosh E.A."/>
            <person name="Kyrpides N.C."/>
            <person name="Woyke T."/>
        </authorList>
    </citation>
    <scope>NUCLEOTIDE SEQUENCE</scope>
    <source>
        <strain evidence="5">GVMAG-M-3300023184-50</strain>
    </source>
</reference>
<keyword evidence="2" id="KW-0378">Hydrolase</keyword>
<dbReference type="InterPro" id="IPR036397">
    <property type="entry name" value="RNaseH_sf"/>
</dbReference>
<dbReference type="SMART" id="SM00479">
    <property type="entry name" value="EXOIII"/>
    <property type="match status" value="1"/>
</dbReference>
<dbReference type="SUPFAM" id="SSF53098">
    <property type="entry name" value="Ribonuclease H-like"/>
    <property type="match status" value="1"/>
</dbReference>
<keyword evidence="3" id="KW-0269">Exonuclease</keyword>
<evidence type="ECO:0000259" key="4">
    <source>
        <dbReference type="SMART" id="SM00479"/>
    </source>
</evidence>
<dbReference type="PANTHER" id="PTHR30231">
    <property type="entry name" value="DNA POLYMERASE III SUBUNIT EPSILON"/>
    <property type="match status" value="1"/>
</dbReference>
<dbReference type="Gene3D" id="3.30.420.10">
    <property type="entry name" value="Ribonuclease H-like superfamily/Ribonuclease H"/>
    <property type="match status" value="1"/>
</dbReference>
<dbReference type="Pfam" id="PF00929">
    <property type="entry name" value="RNase_T"/>
    <property type="match status" value="1"/>
</dbReference>
<dbReference type="GO" id="GO:0003676">
    <property type="term" value="F:nucleic acid binding"/>
    <property type="evidence" value="ECO:0007669"/>
    <property type="project" value="InterPro"/>
</dbReference>
<organism evidence="5">
    <name type="scientific">viral metagenome</name>
    <dbReference type="NCBI Taxonomy" id="1070528"/>
    <lineage>
        <taxon>unclassified sequences</taxon>
        <taxon>metagenomes</taxon>
        <taxon>organismal metagenomes</taxon>
    </lineage>
</organism>
<dbReference type="AlphaFoldDB" id="A0A6C0I5Y6"/>
<evidence type="ECO:0000256" key="2">
    <source>
        <dbReference type="ARBA" id="ARBA00022801"/>
    </source>
</evidence>
<dbReference type="CDD" id="cd06127">
    <property type="entry name" value="DEDDh"/>
    <property type="match status" value="1"/>
</dbReference>
<dbReference type="InterPro" id="IPR012337">
    <property type="entry name" value="RNaseH-like_sf"/>
</dbReference>
<accession>A0A6C0I5Y6</accession>
<evidence type="ECO:0000313" key="5">
    <source>
        <dbReference type="EMBL" id="QHT88314.1"/>
    </source>
</evidence>
<dbReference type="GO" id="GO:0008408">
    <property type="term" value="F:3'-5' exonuclease activity"/>
    <property type="evidence" value="ECO:0007669"/>
    <property type="project" value="TreeGrafter"/>
</dbReference>
<evidence type="ECO:0000256" key="1">
    <source>
        <dbReference type="ARBA" id="ARBA00022722"/>
    </source>
</evidence>
<proteinExistence type="predicted"/>
<dbReference type="EMBL" id="MN740114">
    <property type="protein sequence ID" value="QHT88314.1"/>
    <property type="molecule type" value="Genomic_DNA"/>
</dbReference>
<keyword evidence="1" id="KW-0540">Nuclease</keyword>
<dbReference type="PANTHER" id="PTHR30231:SF4">
    <property type="entry name" value="PROTEIN NEN2"/>
    <property type="match status" value="1"/>
</dbReference>
<feature type="domain" description="Exonuclease" evidence="4">
    <location>
        <begin position="2"/>
        <end position="194"/>
    </location>
</feature>
<sequence length="226" mass="25149">MKILFFDTETTGLPLSWGKPVIPGVWPDIVSIAWILADERGALLSSEYHIVRPAGWKIPEDSVAIHGITNETALQEGRLLRDVMGAFREAASRADLIVAHNMSFDQSVVDNAIRWRLSSSAVMQTWGKRLFCTMKHGTPICKLQGTGRYPKRPKLTELYKHAFGTDPEFKMHNALNDTLVLKDGFYKLWNPLCLPADCDVIGKNATTPSQISSKLVLSLAETPETV</sequence>
<evidence type="ECO:0000256" key="3">
    <source>
        <dbReference type="ARBA" id="ARBA00022839"/>
    </source>
</evidence>
<protein>
    <recommendedName>
        <fullName evidence="4">Exonuclease domain-containing protein</fullName>
    </recommendedName>
</protein>